<reference evidence="15" key="1">
    <citation type="submission" date="2018-05" db="EMBL/GenBank/DDBJ databases">
        <authorList>
            <person name="Lanie J.A."/>
            <person name="Ng W.-L."/>
            <person name="Kazmierczak K.M."/>
            <person name="Andrzejewski T.M."/>
            <person name="Davidsen T.M."/>
            <person name="Wayne K.J."/>
            <person name="Tettelin H."/>
            <person name="Glass J.I."/>
            <person name="Rusch D."/>
            <person name="Podicherti R."/>
            <person name="Tsui H.-C.T."/>
            <person name="Winkler M.E."/>
        </authorList>
    </citation>
    <scope>NUCLEOTIDE SEQUENCE</scope>
</reference>
<keyword evidence="10 13" id="KW-1133">Transmembrane helix</keyword>
<dbReference type="GO" id="GO:0042773">
    <property type="term" value="P:ATP synthesis coupled electron transport"/>
    <property type="evidence" value="ECO:0007669"/>
    <property type="project" value="TreeGrafter"/>
</dbReference>
<evidence type="ECO:0000256" key="8">
    <source>
        <dbReference type="ARBA" id="ARBA00022967"/>
    </source>
</evidence>
<dbReference type="GO" id="GO:0016020">
    <property type="term" value="C:membrane"/>
    <property type="evidence" value="ECO:0007669"/>
    <property type="project" value="UniProtKB-SubCell"/>
</dbReference>
<sequence>MLSLFPEQVSTISGEIDSLFMLITYLVGFWFVVAEAALLYMVFRHRRKPGSKAQYIEGNNRRQLAWVFVPVALIVICDLWIDIETTSVWNRIKLERPPAEQKVRVITQQWSWMFIHPGPDGQLDTADDIVTANELHVSVNTPTHYELESRDVVHNFSVPVFRIKQDAIPGRVISGWFEATRTGRYDIQCAEMCGIGHGLMRASVVVETQDNYEQWMASAIQERQGLVFAANRPTTFASLLNRSFHKPGGNNE</sequence>
<feature type="transmembrane region" description="Helical" evidence="13">
    <location>
        <begin position="20"/>
        <end position="43"/>
    </location>
</feature>
<evidence type="ECO:0000256" key="3">
    <source>
        <dbReference type="ARBA" id="ARBA00012949"/>
    </source>
</evidence>
<dbReference type="InterPro" id="IPR036257">
    <property type="entry name" value="Cyt_c_oxidase_su2_TM_sf"/>
</dbReference>
<dbReference type="PROSITE" id="PS00078">
    <property type="entry name" value="COX2"/>
    <property type="match status" value="1"/>
</dbReference>
<gene>
    <name evidence="15" type="ORF">METZ01_LOCUS146371</name>
</gene>
<dbReference type="InterPro" id="IPR014222">
    <property type="entry name" value="Cyt_c_oxidase_su2"/>
</dbReference>
<evidence type="ECO:0000256" key="1">
    <source>
        <dbReference type="ARBA" id="ARBA00004141"/>
    </source>
</evidence>
<name>A0A381ZXF1_9ZZZZ</name>
<dbReference type="SUPFAM" id="SSF49503">
    <property type="entry name" value="Cupredoxins"/>
    <property type="match status" value="1"/>
</dbReference>
<dbReference type="SUPFAM" id="SSF81464">
    <property type="entry name" value="Cytochrome c oxidase subunit II-like, transmembrane region"/>
    <property type="match status" value="1"/>
</dbReference>
<dbReference type="GO" id="GO:0005507">
    <property type="term" value="F:copper ion binding"/>
    <property type="evidence" value="ECO:0007669"/>
    <property type="project" value="InterPro"/>
</dbReference>
<feature type="domain" description="Cytochrome oxidase subunit II copper A binding" evidence="14">
    <location>
        <begin position="98"/>
        <end position="218"/>
    </location>
</feature>
<keyword evidence="11" id="KW-0186">Copper</keyword>
<evidence type="ECO:0000313" key="15">
    <source>
        <dbReference type="EMBL" id="SVA93517.1"/>
    </source>
</evidence>
<dbReference type="InterPro" id="IPR001505">
    <property type="entry name" value="Copper_CuA"/>
</dbReference>
<keyword evidence="4" id="KW-0813">Transport</keyword>
<dbReference type="PANTHER" id="PTHR22888">
    <property type="entry name" value="CYTOCHROME C OXIDASE, SUBUNIT II"/>
    <property type="match status" value="1"/>
</dbReference>
<keyword evidence="7" id="KW-0479">Metal-binding</keyword>
<feature type="transmembrane region" description="Helical" evidence="13">
    <location>
        <begin position="64"/>
        <end position="81"/>
    </location>
</feature>
<dbReference type="Gene3D" id="2.60.40.420">
    <property type="entry name" value="Cupredoxins - blue copper proteins"/>
    <property type="match status" value="1"/>
</dbReference>
<dbReference type="GO" id="GO:0004129">
    <property type="term" value="F:cytochrome-c oxidase activity"/>
    <property type="evidence" value="ECO:0007669"/>
    <property type="project" value="UniProtKB-EC"/>
</dbReference>
<keyword evidence="9" id="KW-0249">Electron transport</keyword>
<keyword evidence="5" id="KW-0679">Respiratory chain</keyword>
<comment type="similarity">
    <text evidence="2">Belongs to the cytochrome c oxidase subunit 2 family.</text>
</comment>
<dbReference type="EC" id="7.1.1.9" evidence="3"/>
<dbReference type="EMBL" id="UINC01022913">
    <property type="protein sequence ID" value="SVA93517.1"/>
    <property type="molecule type" value="Genomic_DNA"/>
</dbReference>
<keyword evidence="12 13" id="KW-0472">Membrane</keyword>
<dbReference type="Pfam" id="PF00116">
    <property type="entry name" value="COX2"/>
    <property type="match status" value="1"/>
</dbReference>
<evidence type="ECO:0000256" key="12">
    <source>
        <dbReference type="ARBA" id="ARBA00023136"/>
    </source>
</evidence>
<evidence type="ECO:0000256" key="7">
    <source>
        <dbReference type="ARBA" id="ARBA00022723"/>
    </source>
</evidence>
<comment type="subcellular location">
    <subcellularLocation>
        <location evidence="1">Membrane</location>
        <topology evidence="1">Multi-pass membrane protein</topology>
    </subcellularLocation>
</comment>
<dbReference type="InterPro" id="IPR045187">
    <property type="entry name" value="CcO_II"/>
</dbReference>
<dbReference type="InterPro" id="IPR002429">
    <property type="entry name" value="CcO_II-like_C"/>
</dbReference>
<keyword evidence="6 13" id="KW-0812">Transmembrane</keyword>
<dbReference type="GO" id="GO:0016491">
    <property type="term" value="F:oxidoreductase activity"/>
    <property type="evidence" value="ECO:0007669"/>
    <property type="project" value="InterPro"/>
</dbReference>
<evidence type="ECO:0000256" key="2">
    <source>
        <dbReference type="ARBA" id="ARBA00007866"/>
    </source>
</evidence>
<protein>
    <recommendedName>
        <fullName evidence="3">cytochrome-c oxidase</fullName>
        <ecNumber evidence="3">7.1.1.9</ecNumber>
    </recommendedName>
</protein>
<keyword evidence="8" id="KW-1278">Translocase</keyword>
<evidence type="ECO:0000256" key="4">
    <source>
        <dbReference type="ARBA" id="ARBA00022448"/>
    </source>
</evidence>
<evidence type="ECO:0000256" key="10">
    <source>
        <dbReference type="ARBA" id="ARBA00022989"/>
    </source>
</evidence>
<evidence type="ECO:0000256" key="5">
    <source>
        <dbReference type="ARBA" id="ARBA00022660"/>
    </source>
</evidence>
<organism evidence="15">
    <name type="scientific">marine metagenome</name>
    <dbReference type="NCBI Taxonomy" id="408172"/>
    <lineage>
        <taxon>unclassified sequences</taxon>
        <taxon>metagenomes</taxon>
        <taxon>ecological metagenomes</taxon>
    </lineage>
</organism>
<evidence type="ECO:0000259" key="14">
    <source>
        <dbReference type="PROSITE" id="PS50857"/>
    </source>
</evidence>
<dbReference type="NCBIfam" id="TIGR02866">
    <property type="entry name" value="CoxB"/>
    <property type="match status" value="1"/>
</dbReference>
<dbReference type="PANTHER" id="PTHR22888:SF9">
    <property type="entry name" value="CYTOCHROME C OXIDASE SUBUNIT 2"/>
    <property type="match status" value="1"/>
</dbReference>
<evidence type="ECO:0000256" key="6">
    <source>
        <dbReference type="ARBA" id="ARBA00022692"/>
    </source>
</evidence>
<proteinExistence type="inferred from homology"/>
<evidence type="ECO:0000256" key="9">
    <source>
        <dbReference type="ARBA" id="ARBA00022982"/>
    </source>
</evidence>
<dbReference type="CDD" id="cd13919">
    <property type="entry name" value="CuRO_HCO_II_like_5"/>
    <property type="match status" value="1"/>
</dbReference>
<dbReference type="AlphaFoldDB" id="A0A381ZXF1"/>
<dbReference type="InterPro" id="IPR008972">
    <property type="entry name" value="Cupredoxin"/>
</dbReference>
<dbReference type="Gene3D" id="1.10.287.90">
    <property type="match status" value="1"/>
</dbReference>
<evidence type="ECO:0000256" key="11">
    <source>
        <dbReference type="ARBA" id="ARBA00023008"/>
    </source>
</evidence>
<evidence type="ECO:0000256" key="13">
    <source>
        <dbReference type="SAM" id="Phobius"/>
    </source>
</evidence>
<dbReference type="PROSITE" id="PS50857">
    <property type="entry name" value="COX2_CUA"/>
    <property type="match status" value="1"/>
</dbReference>
<accession>A0A381ZXF1</accession>